<dbReference type="PRINTS" id="PR01415">
    <property type="entry name" value="ANKYRIN"/>
</dbReference>
<dbReference type="Proteomes" id="UP000277671">
    <property type="component" value="Unassembled WGS sequence"/>
</dbReference>
<feature type="repeat" description="ANK" evidence="3">
    <location>
        <begin position="74"/>
        <end position="110"/>
    </location>
</feature>
<dbReference type="RefSeq" id="WP_121156824.1">
    <property type="nucleotide sequence ID" value="NZ_RBKT01000001.1"/>
</dbReference>
<dbReference type="OrthoDB" id="278248at2"/>
<dbReference type="SMART" id="SM00248">
    <property type="entry name" value="ANK"/>
    <property type="match status" value="3"/>
</dbReference>
<dbReference type="PROSITE" id="PS50088">
    <property type="entry name" value="ANK_REPEAT"/>
    <property type="match status" value="2"/>
</dbReference>
<dbReference type="EMBL" id="RBKT01000001">
    <property type="protein sequence ID" value="RKR88171.1"/>
    <property type="molecule type" value="Genomic_DNA"/>
</dbReference>
<dbReference type="Gene3D" id="1.25.40.20">
    <property type="entry name" value="Ankyrin repeat-containing domain"/>
    <property type="match status" value="1"/>
</dbReference>
<comment type="caution">
    <text evidence="4">The sequence shown here is derived from an EMBL/GenBank/DDBJ whole genome shotgun (WGS) entry which is preliminary data.</text>
</comment>
<dbReference type="Pfam" id="PF12796">
    <property type="entry name" value="Ank_2"/>
    <property type="match status" value="1"/>
</dbReference>
<accession>A0A495JHC2</accession>
<reference evidence="4 5" key="1">
    <citation type="submission" date="2018-10" db="EMBL/GenBank/DDBJ databases">
        <title>Sequencing the genomes of 1000 actinobacteria strains.</title>
        <authorList>
            <person name="Klenk H.-P."/>
        </authorList>
    </citation>
    <scope>NUCLEOTIDE SEQUENCE [LARGE SCALE GENOMIC DNA]</scope>
    <source>
        <strain evidence="4 5">DSM 45175</strain>
    </source>
</reference>
<dbReference type="PROSITE" id="PS50297">
    <property type="entry name" value="ANK_REP_REGION"/>
    <property type="match status" value="2"/>
</dbReference>
<keyword evidence="2 3" id="KW-0040">ANK repeat</keyword>
<proteinExistence type="predicted"/>
<dbReference type="AlphaFoldDB" id="A0A495JHC2"/>
<dbReference type="SUPFAM" id="SSF48403">
    <property type="entry name" value="Ankyrin repeat"/>
    <property type="match status" value="1"/>
</dbReference>
<dbReference type="InterPro" id="IPR002110">
    <property type="entry name" value="Ankyrin_rpt"/>
</dbReference>
<dbReference type="PANTHER" id="PTHR24171">
    <property type="entry name" value="ANKYRIN REPEAT DOMAIN-CONTAINING PROTEIN 39-RELATED"/>
    <property type="match status" value="1"/>
</dbReference>
<dbReference type="InterPro" id="IPR036770">
    <property type="entry name" value="Ankyrin_rpt-contain_sf"/>
</dbReference>
<organism evidence="4 5">
    <name type="scientific">Micromonospora pisi</name>
    <dbReference type="NCBI Taxonomy" id="589240"/>
    <lineage>
        <taxon>Bacteria</taxon>
        <taxon>Bacillati</taxon>
        <taxon>Actinomycetota</taxon>
        <taxon>Actinomycetes</taxon>
        <taxon>Micromonosporales</taxon>
        <taxon>Micromonosporaceae</taxon>
        <taxon>Micromonospora</taxon>
    </lineage>
</organism>
<keyword evidence="5" id="KW-1185">Reference proteome</keyword>
<name>A0A495JHC2_9ACTN</name>
<evidence type="ECO:0000256" key="3">
    <source>
        <dbReference type="PROSITE-ProRule" id="PRU00023"/>
    </source>
</evidence>
<sequence length="138" mass="15192">MAKSDDLDRDELHYAALRNDVDLIRQRLAAGVPVSMRERREGYTPLHFAAQDGAAAAVDALLSAGADVDALSNRGQSPLWLAVMNSRRAPDGVVVRTLLEHGADRNLRDQGGQSPLELAQRIHPFPLEWFDEVPEGKQ</sequence>
<evidence type="ECO:0000313" key="4">
    <source>
        <dbReference type="EMBL" id="RKR88171.1"/>
    </source>
</evidence>
<evidence type="ECO:0000256" key="1">
    <source>
        <dbReference type="ARBA" id="ARBA00022737"/>
    </source>
</evidence>
<evidence type="ECO:0000256" key="2">
    <source>
        <dbReference type="ARBA" id="ARBA00023043"/>
    </source>
</evidence>
<protein>
    <submittedName>
        <fullName evidence="4">Ankyrin repeat protein</fullName>
    </submittedName>
</protein>
<feature type="repeat" description="ANK" evidence="3">
    <location>
        <begin position="41"/>
        <end position="73"/>
    </location>
</feature>
<gene>
    <name evidence="4" type="ORF">BDK92_2479</name>
</gene>
<evidence type="ECO:0000313" key="5">
    <source>
        <dbReference type="Proteomes" id="UP000277671"/>
    </source>
</evidence>
<keyword evidence="1" id="KW-0677">Repeat</keyword>